<evidence type="ECO:0000259" key="1">
    <source>
        <dbReference type="Pfam" id="PF14226"/>
    </source>
</evidence>
<dbReference type="InterPro" id="IPR027443">
    <property type="entry name" value="IPNS-like_sf"/>
</dbReference>
<evidence type="ECO:0000313" key="2">
    <source>
        <dbReference type="EMBL" id="PAQ10050.1"/>
    </source>
</evidence>
<protein>
    <recommendedName>
        <fullName evidence="1">Non-haem dioxygenase N-terminal domain-containing protein</fullName>
    </recommendedName>
</protein>
<evidence type="ECO:0000313" key="3">
    <source>
        <dbReference type="Proteomes" id="UP000216442"/>
    </source>
</evidence>
<dbReference type="Gene3D" id="2.60.120.330">
    <property type="entry name" value="B-lactam Antibiotic, Isopenicillin N Synthase, Chain"/>
    <property type="match status" value="1"/>
</dbReference>
<reference evidence="2 3" key="1">
    <citation type="submission" date="2017-08" db="EMBL/GenBank/DDBJ databases">
        <title>Mesorhizobium wenxinae sp. nov., a novel rhizobial species isolated from root nodules of chickpea (Cicer arietinum L.).</title>
        <authorList>
            <person name="Zhang J."/>
        </authorList>
    </citation>
    <scope>NUCLEOTIDE SEQUENCE [LARGE SCALE GENOMIC DNA]</scope>
    <source>
        <strain evidence="2 3">SDW018</strain>
    </source>
</reference>
<dbReference type="AlphaFoldDB" id="A0A271LRU3"/>
<feature type="domain" description="Non-haem dioxygenase N-terminal" evidence="1">
    <location>
        <begin position="2"/>
        <end position="84"/>
    </location>
</feature>
<dbReference type="Proteomes" id="UP000216442">
    <property type="component" value="Unassembled WGS sequence"/>
</dbReference>
<comment type="caution">
    <text evidence="2">The sequence shown here is derived from an EMBL/GenBank/DDBJ whole genome shotgun (WGS) entry which is preliminary data.</text>
</comment>
<organism evidence="2 3">
    <name type="scientific">Mesorhizobium temperatum</name>
    <dbReference type="NCBI Taxonomy" id="241416"/>
    <lineage>
        <taxon>Bacteria</taxon>
        <taxon>Pseudomonadati</taxon>
        <taxon>Pseudomonadota</taxon>
        <taxon>Alphaproteobacteria</taxon>
        <taxon>Hyphomicrobiales</taxon>
        <taxon>Phyllobacteriaceae</taxon>
        <taxon>Mesorhizobium</taxon>
    </lineage>
</organism>
<dbReference type="InterPro" id="IPR026992">
    <property type="entry name" value="DIOX_N"/>
</dbReference>
<dbReference type="EMBL" id="NPKJ01000035">
    <property type="protein sequence ID" value="PAQ10050.1"/>
    <property type="molecule type" value="Genomic_DNA"/>
</dbReference>
<name>A0A271LRU3_9HYPH</name>
<keyword evidence="3" id="KW-1185">Reference proteome</keyword>
<dbReference type="Pfam" id="PF14226">
    <property type="entry name" value="DIOX_N"/>
    <property type="match status" value="1"/>
</dbReference>
<gene>
    <name evidence="2" type="ORF">CIT26_09895</name>
</gene>
<dbReference type="SUPFAM" id="SSF51197">
    <property type="entry name" value="Clavaminate synthase-like"/>
    <property type="match status" value="1"/>
</dbReference>
<sequence length="124" mass="14200">MPVVDILDGTNIQTVAKEIRWALSNTGFMYVKNHGVLQDFVDSVFHVTRWFFDLRMSQKMMFHIRDPDVALRGYIGPFGENPESPTLDPFLISAEGLQKLPRGRHRCPRHAMTSACQLHDFLVA</sequence>
<proteinExistence type="predicted"/>
<accession>A0A271LRU3</accession>